<dbReference type="InterPro" id="IPR050052">
    <property type="entry name" value="ATP-dep_Clp_protease_ClpX"/>
</dbReference>
<accession>A0ABS1E9E9</accession>
<keyword evidence="1 6" id="KW-0479">Metal-binding</keyword>
<dbReference type="GO" id="GO:0008233">
    <property type="term" value="F:peptidase activity"/>
    <property type="evidence" value="ECO:0007669"/>
    <property type="project" value="UniProtKB-KW"/>
</dbReference>
<proteinExistence type="inferred from homology"/>
<evidence type="ECO:0000313" key="9">
    <source>
        <dbReference type="Proteomes" id="UP000738126"/>
    </source>
</evidence>
<keyword evidence="4 8" id="KW-0067">ATP-binding</keyword>
<dbReference type="Pfam" id="PF10431">
    <property type="entry name" value="ClpB_D2-small"/>
    <property type="match status" value="1"/>
</dbReference>
<dbReference type="GO" id="GO:0005524">
    <property type="term" value="F:ATP binding"/>
    <property type="evidence" value="ECO:0007669"/>
    <property type="project" value="UniProtKB-KW"/>
</dbReference>
<feature type="binding site" evidence="6">
    <location>
        <position position="28"/>
    </location>
    <ligand>
        <name>Zn(2+)</name>
        <dbReference type="ChEBI" id="CHEBI:29105"/>
    </ligand>
</feature>
<protein>
    <submittedName>
        <fullName evidence="8">ATP-dependent protease ATP-binding subunit ClpX</fullName>
    </submittedName>
</protein>
<dbReference type="SUPFAM" id="SSF52540">
    <property type="entry name" value="P-loop containing nucleoside triphosphate hydrolases"/>
    <property type="match status" value="1"/>
</dbReference>
<feature type="binding site" evidence="6">
    <location>
        <position position="53"/>
    </location>
    <ligand>
        <name>Zn(2+)</name>
        <dbReference type="ChEBI" id="CHEBI:29105"/>
    </ligand>
</feature>
<dbReference type="InterPro" id="IPR059188">
    <property type="entry name" value="Znf_CLPX-like"/>
</dbReference>
<dbReference type="InterPro" id="IPR003593">
    <property type="entry name" value="AAA+_ATPase"/>
</dbReference>
<feature type="binding site" evidence="6">
    <location>
        <position position="31"/>
    </location>
    <ligand>
        <name>Zn(2+)</name>
        <dbReference type="ChEBI" id="CHEBI:29105"/>
    </ligand>
</feature>
<keyword evidence="8" id="KW-0378">Hydrolase</keyword>
<dbReference type="Proteomes" id="UP000738126">
    <property type="component" value="Unassembled WGS sequence"/>
</dbReference>
<keyword evidence="2" id="KW-0547">Nucleotide-binding</keyword>
<keyword evidence="9" id="KW-1185">Reference proteome</keyword>
<evidence type="ECO:0000256" key="6">
    <source>
        <dbReference type="PROSITE-ProRule" id="PRU01250"/>
    </source>
</evidence>
<dbReference type="EMBL" id="NRSH01000128">
    <property type="protein sequence ID" value="MBK1727319.1"/>
    <property type="molecule type" value="Genomic_DNA"/>
</dbReference>
<dbReference type="SUPFAM" id="SSF57716">
    <property type="entry name" value="Glucocorticoid receptor-like (DNA-binding domain)"/>
    <property type="match status" value="1"/>
</dbReference>
<evidence type="ECO:0000259" key="7">
    <source>
        <dbReference type="PROSITE" id="PS51902"/>
    </source>
</evidence>
<keyword evidence="5 6" id="KW-0143">Chaperone</keyword>
<comment type="similarity">
    <text evidence="6">Belongs to the ClpX chaperone family.</text>
</comment>
<dbReference type="InterPro" id="IPR019489">
    <property type="entry name" value="Clp_ATPase_C"/>
</dbReference>
<dbReference type="InterPro" id="IPR038366">
    <property type="entry name" value="Znf_CppX_C4_sf"/>
</dbReference>
<dbReference type="InterPro" id="IPR003959">
    <property type="entry name" value="ATPase_AAA_core"/>
</dbReference>
<feature type="domain" description="ClpX-type ZB" evidence="7">
    <location>
        <begin position="15"/>
        <end position="69"/>
    </location>
</feature>
<evidence type="ECO:0000256" key="1">
    <source>
        <dbReference type="ARBA" id="ARBA00022723"/>
    </source>
</evidence>
<evidence type="ECO:0000256" key="5">
    <source>
        <dbReference type="ARBA" id="ARBA00023186"/>
    </source>
</evidence>
<dbReference type="Pfam" id="PF06689">
    <property type="entry name" value="zf-C4_ClpX"/>
    <property type="match status" value="1"/>
</dbReference>
<dbReference type="Pfam" id="PF07724">
    <property type="entry name" value="AAA_2"/>
    <property type="match status" value="1"/>
</dbReference>
<dbReference type="PANTHER" id="PTHR48102">
    <property type="entry name" value="ATP-DEPENDENT CLP PROTEASE ATP-BINDING SUBUNIT CLPX-LIKE, MITOCHONDRIAL-RELATED"/>
    <property type="match status" value="1"/>
</dbReference>
<dbReference type="SMART" id="SM00994">
    <property type="entry name" value="zf-C4_ClpX"/>
    <property type="match status" value="1"/>
</dbReference>
<name>A0ABS1E9E9_9GAMM</name>
<keyword evidence="8" id="KW-0645">Protease</keyword>
<dbReference type="SMART" id="SM00382">
    <property type="entry name" value="AAA"/>
    <property type="match status" value="1"/>
</dbReference>
<dbReference type="GO" id="GO:0006508">
    <property type="term" value="P:proteolysis"/>
    <property type="evidence" value="ECO:0007669"/>
    <property type="project" value="UniProtKB-KW"/>
</dbReference>
<dbReference type="SMART" id="SM01086">
    <property type="entry name" value="ClpB_D2-small"/>
    <property type="match status" value="1"/>
</dbReference>
<dbReference type="PROSITE" id="PS51902">
    <property type="entry name" value="CLPX_ZB"/>
    <property type="match status" value="1"/>
</dbReference>
<gene>
    <name evidence="8" type="ORF">CKO13_09880</name>
</gene>
<dbReference type="PANTHER" id="PTHR48102:SF7">
    <property type="entry name" value="ATP-DEPENDENT CLP PROTEASE ATP-BINDING SUBUNIT CLPX-LIKE, MITOCHONDRIAL"/>
    <property type="match status" value="1"/>
</dbReference>
<organism evidence="8 9">
    <name type="scientific">Halorhodospira neutriphila</name>
    <dbReference type="NCBI Taxonomy" id="168379"/>
    <lineage>
        <taxon>Bacteria</taxon>
        <taxon>Pseudomonadati</taxon>
        <taxon>Pseudomonadota</taxon>
        <taxon>Gammaproteobacteria</taxon>
        <taxon>Chromatiales</taxon>
        <taxon>Ectothiorhodospiraceae</taxon>
        <taxon>Halorhodospira</taxon>
    </lineage>
</organism>
<evidence type="ECO:0000256" key="3">
    <source>
        <dbReference type="ARBA" id="ARBA00022833"/>
    </source>
</evidence>
<evidence type="ECO:0000256" key="4">
    <source>
        <dbReference type="ARBA" id="ARBA00022840"/>
    </source>
</evidence>
<dbReference type="Gene3D" id="1.10.8.60">
    <property type="match status" value="1"/>
</dbReference>
<dbReference type="InterPro" id="IPR027417">
    <property type="entry name" value="P-loop_NTPase"/>
</dbReference>
<dbReference type="NCBIfam" id="TIGR00382">
    <property type="entry name" value="clpX"/>
    <property type="match status" value="1"/>
</dbReference>
<reference evidence="8 9" key="1">
    <citation type="journal article" date="2020" name="Microorganisms">
        <title>Osmotic Adaptation and Compatible Solute Biosynthesis of Phototrophic Bacteria as Revealed from Genome Analyses.</title>
        <authorList>
            <person name="Imhoff J.F."/>
            <person name="Rahn T."/>
            <person name="Kunzel S."/>
            <person name="Keller A."/>
            <person name="Neulinger S.C."/>
        </authorList>
    </citation>
    <scope>NUCLEOTIDE SEQUENCE [LARGE SCALE GENOMIC DNA]</scope>
    <source>
        <strain evidence="8 9">DSM 15116</strain>
    </source>
</reference>
<keyword evidence="3 6" id="KW-0862">Zinc</keyword>
<dbReference type="Gene3D" id="6.20.220.10">
    <property type="entry name" value="ClpX chaperone, C4-type zinc finger domain"/>
    <property type="match status" value="1"/>
</dbReference>
<comment type="caution">
    <text evidence="8">The sequence shown here is derived from an EMBL/GenBank/DDBJ whole genome shotgun (WGS) entry which is preliminary data.</text>
</comment>
<dbReference type="NCBIfam" id="NF003745">
    <property type="entry name" value="PRK05342.1"/>
    <property type="match status" value="1"/>
</dbReference>
<evidence type="ECO:0000256" key="2">
    <source>
        <dbReference type="ARBA" id="ARBA00022741"/>
    </source>
</evidence>
<feature type="binding site" evidence="6">
    <location>
        <position position="50"/>
    </location>
    <ligand>
        <name>Zn(2+)</name>
        <dbReference type="ChEBI" id="CHEBI:29105"/>
    </ligand>
</feature>
<sequence length="420" mass="45597">MPGSRSEAPGIPFEPGVLEEADRALRRCSFCGQDEALAGPLIGGDQAYICEVCLSHCNRVLELERQAHASRLLEGLPAPRRIRAYLDDYIIGQERAKKALAVAVYNHYKRLLWAARRPSLEIGKSNILLVGPSGSGKSYIAERLARCVDVPFVSVDATTLTASGYTGDNAEGVVERLLAACDYDPERAARGIVYIDELDKLAAREGANGGRDISGEGAQQALLQLLEGRSVTVTVQRRQRREVTLDTRQVLFIAGGAFEGLAELAERRAAPRGVGFTAAVEREGGAPEPAAEDFCRYGLLPELIGRFPVIESLEPLGVQELVAVLTEPRNAPVRQYQALFERDGCELLFTREALLALAERAHARGTGARGLRAVLEQILLEPMYAVPAVEGTVERLTIDAEAVSGQPPLYELAEQRRCVG</sequence>
<dbReference type="InterPro" id="IPR004487">
    <property type="entry name" value="Clp_protease_ATP-bd_su_ClpX"/>
</dbReference>
<evidence type="ECO:0000313" key="8">
    <source>
        <dbReference type="EMBL" id="MBK1727319.1"/>
    </source>
</evidence>
<dbReference type="InterPro" id="IPR010603">
    <property type="entry name" value="Znf_CppX_C4"/>
</dbReference>
<dbReference type="Gene3D" id="3.40.50.300">
    <property type="entry name" value="P-loop containing nucleotide triphosphate hydrolases"/>
    <property type="match status" value="1"/>
</dbReference>